<feature type="compositionally biased region" description="Low complexity" evidence="13">
    <location>
        <begin position="410"/>
        <end position="430"/>
    </location>
</feature>
<dbReference type="PROSITE" id="PS50157">
    <property type="entry name" value="ZINC_FINGER_C2H2_2"/>
    <property type="match status" value="2"/>
</dbReference>
<keyword evidence="4" id="KW-0479">Metal-binding</keyword>
<evidence type="ECO:0000256" key="11">
    <source>
        <dbReference type="ARBA" id="ARBA00023242"/>
    </source>
</evidence>
<keyword evidence="10" id="KW-0804">Transcription</keyword>
<evidence type="ECO:0000256" key="2">
    <source>
        <dbReference type="ARBA" id="ARBA00022473"/>
    </source>
</evidence>
<dbReference type="OrthoDB" id="5815793at2759"/>
<dbReference type="InterPro" id="IPR013087">
    <property type="entry name" value="Znf_C2H2_type"/>
</dbReference>
<dbReference type="PANTHER" id="PTHR12487">
    <property type="entry name" value="TEASHIRT-RELATED"/>
    <property type="match status" value="1"/>
</dbReference>
<keyword evidence="3" id="KW-0678">Repressor</keyword>
<feature type="region of interest" description="Disordered" evidence="13">
    <location>
        <begin position="299"/>
        <end position="329"/>
    </location>
</feature>
<feature type="domain" description="C2H2-type" evidence="14">
    <location>
        <begin position="365"/>
        <end position="389"/>
    </location>
</feature>
<gene>
    <name evidence="15" type="ORF">AGLY_009061</name>
</gene>
<organism evidence="15 16">
    <name type="scientific">Aphis glycines</name>
    <name type="common">Soybean aphid</name>
    <dbReference type="NCBI Taxonomy" id="307491"/>
    <lineage>
        <taxon>Eukaryota</taxon>
        <taxon>Metazoa</taxon>
        <taxon>Ecdysozoa</taxon>
        <taxon>Arthropoda</taxon>
        <taxon>Hexapoda</taxon>
        <taxon>Insecta</taxon>
        <taxon>Pterygota</taxon>
        <taxon>Neoptera</taxon>
        <taxon>Paraneoptera</taxon>
        <taxon>Hemiptera</taxon>
        <taxon>Sternorrhyncha</taxon>
        <taxon>Aphidomorpha</taxon>
        <taxon>Aphidoidea</taxon>
        <taxon>Aphididae</taxon>
        <taxon>Aphidini</taxon>
        <taxon>Aphis</taxon>
        <taxon>Aphis</taxon>
    </lineage>
</organism>
<evidence type="ECO:0000256" key="5">
    <source>
        <dbReference type="ARBA" id="ARBA00022737"/>
    </source>
</evidence>
<feature type="compositionally biased region" description="Acidic residues" evidence="13">
    <location>
        <begin position="18"/>
        <end position="50"/>
    </location>
</feature>
<dbReference type="PROSITE" id="PS00028">
    <property type="entry name" value="ZINC_FINGER_C2H2_1"/>
    <property type="match status" value="3"/>
</dbReference>
<evidence type="ECO:0000256" key="1">
    <source>
        <dbReference type="ARBA" id="ARBA00007158"/>
    </source>
</evidence>
<feature type="compositionally biased region" description="Pro residues" evidence="13">
    <location>
        <begin position="312"/>
        <end position="322"/>
    </location>
</feature>
<evidence type="ECO:0000256" key="8">
    <source>
        <dbReference type="ARBA" id="ARBA00023015"/>
    </source>
</evidence>
<accession>A0A6G0TJ53</accession>
<evidence type="ECO:0000313" key="15">
    <source>
        <dbReference type="EMBL" id="KAE9533623.1"/>
    </source>
</evidence>
<reference evidence="15 16" key="1">
    <citation type="submission" date="2019-08" db="EMBL/GenBank/DDBJ databases">
        <title>The genome of the soybean aphid Biotype 1, its phylome, world population structure and adaptation to the North American continent.</title>
        <authorList>
            <person name="Giordano R."/>
            <person name="Donthu R.K."/>
            <person name="Hernandez A.G."/>
            <person name="Wright C.L."/>
            <person name="Zimin A.V."/>
        </authorList>
    </citation>
    <scope>NUCLEOTIDE SEQUENCE [LARGE SCALE GENOMIC DNA]</scope>
    <source>
        <tissue evidence="15">Whole aphids</tissue>
    </source>
</reference>
<feature type="region of interest" description="Disordered" evidence="13">
    <location>
        <begin position="469"/>
        <end position="490"/>
    </location>
</feature>
<feature type="domain" description="C2H2-type" evidence="14">
    <location>
        <begin position="440"/>
        <end position="469"/>
    </location>
</feature>
<evidence type="ECO:0000256" key="10">
    <source>
        <dbReference type="ARBA" id="ARBA00023163"/>
    </source>
</evidence>
<feature type="compositionally biased region" description="Polar residues" evidence="13">
    <location>
        <begin position="929"/>
        <end position="943"/>
    </location>
</feature>
<feature type="compositionally biased region" description="Basic residues" evidence="13">
    <location>
        <begin position="479"/>
        <end position="490"/>
    </location>
</feature>
<feature type="compositionally biased region" description="Gly residues" evidence="13">
    <location>
        <begin position="877"/>
        <end position="888"/>
    </location>
</feature>
<keyword evidence="9" id="KW-0238">DNA-binding</keyword>
<evidence type="ECO:0000259" key="14">
    <source>
        <dbReference type="PROSITE" id="PS50157"/>
    </source>
</evidence>
<evidence type="ECO:0000256" key="12">
    <source>
        <dbReference type="PROSITE-ProRule" id="PRU00042"/>
    </source>
</evidence>
<evidence type="ECO:0000256" key="7">
    <source>
        <dbReference type="ARBA" id="ARBA00022833"/>
    </source>
</evidence>
<dbReference type="Pfam" id="PF13912">
    <property type="entry name" value="zf-C2H2_6"/>
    <property type="match status" value="2"/>
</dbReference>
<feature type="compositionally biased region" description="Low complexity" evidence="13">
    <location>
        <begin position="690"/>
        <end position="702"/>
    </location>
</feature>
<keyword evidence="6 12" id="KW-0863">Zinc-finger</keyword>
<dbReference type="GO" id="GO:0005634">
    <property type="term" value="C:nucleus"/>
    <property type="evidence" value="ECO:0007669"/>
    <property type="project" value="TreeGrafter"/>
</dbReference>
<feature type="compositionally biased region" description="Basic and acidic residues" evidence="13">
    <location>
        <begin position="582"/>
        <end position="594"/>
    </location>
</feature>
<dbReference type="GO" id="GO:0000981">
    <property type="term" value="F:DNA-binding transcription factor activity, RNA polymerase II-specific"/>
    <property type="evidence" value="ECO:0007669"/>
    <property type="project" value="TreeGrafter"/>
</dbReference>
<name>A0A6G0TJ53_APHGL</name>
<keyword evidence="16" id="KW-1185">Reference proteome</keyword>
<dbReference type="PANTHER" id="PTHR12487:SF7">
    <property type="entry name" value="PROTEIN TEASHIRT-RELATED"/>
    <property type="match status" value="1"/>
</dbReference>
<evidence type="ECO:0000256" key="3">
    <source>
        <dbReference type="ARBA" id="ARBA00022491"/>
    </source>
</evidence>
<comment type="similarity">
    <text evidence="1">Belongs to the teashirt C2H2-type zinc-finger protein family.</text>
</comment>
<dbReference type="GO" id="GO:0008270">
    <property type="term" value="F:zinc ion binding"/>
    <property type="evidence" value="ECO:0007669"/>
    <property type="project" value="UniProtKB-KW"/>
</dbReference>
<dbReference type="InterPro" id="IPR027008">
    <property type="entry name" value="Teashirt_fam"/>
</dbReference>
<proteinExistence type="inferred from homology"/>
<keyword evidence="2" id="KW-0217">Developmental protein</keyword>
<feature type="compositionally biased region" description="Basic residues" evidence="13">
    <location>
        <begin position="907"/>
        <end position="919"/>
    </location>
</feature>
<dbReference type="Proteomes" id="UP000475862">
    <property type="component" value="Unassembled WGS sequence"/>
</dbReference>
<feature type="compositionally biased region" description="Basic and acidic residues" evidence="13">
    <location>
        <begin position="793"/>
        <end position="804"/>
    </location>
</feature>
<keyword evidence="8" id="KW-0805">Transcription regulation</keyword>
<dbReference type="GO" id="GO:0003677">
    <property type="term" value="F:DNA binding"/>
    <property type="evidence" value="ECO:0007669"/>
    <property type="project" value="UniProtKB-KW"/>
</dbReference>
<dbReference type="InterPro" id="IPR041661">
    <property type="entry name" value="ZN622/Rei1/Reh1_Znf-C2H2"/>
</dbReference>
<dbReference type="AlphaFoldDB" id="A0A6G0TJ53"/>
<feature type="compositionally biased region" description="Polar residues" evidence="13">
    <location>
        <begin position="810"/>
        <end position="834"/>
    </location>
</feature>
<evidence type="ECO:0000313" key="16">
    <source>
        <dbReference type="Proteomes" id="UP000475862"/>
    </source>
</evidence>
<feature type="region of interest" description="Disordered" evidence="13">
    <location>
        <begin position="862"/>
        <end position="891"/>
    </location>
</feature>
<evidence type="ECO:0000256" key="9">
    <source>
        <dbReference type="ARBA" id="ARBA00023125"/>
    </source>
</evidence>
<feature type="region of interest" description="Disordered" evidence="13">
    <location>
        <begin position="574"/>
        <end position="616"/>
    </location>
</feature>
<keyword evidence="11" id="KW-0539">Nucleus</keyword>
<evidence type="ECO:0000256" key="13">
    <source>
        <dbReference type="SAM" id="MobiDB-lite"/>
    </source>
</evidence>
<protein>
    <recommendedName>
        <fullName evidence="14">C2H2-type domain-containing protein</fullName>
    </recommendedName>
</protein>
<feature type="compositionally biased region" description="Low complexity" evidence="13">
    <location>
        <begin position="1008"/>
        <end position="1074"/>
    </location>
</feature>
<dbReference type="EMBL" id="VYZN01000033">
    <property type="protein sequence ID" value="KAE9533623.1"/>
    <property type="molecule type" value="Genomic_DNA"/>
</dbReference>
<sequence length="1109" mass="118356">MRRFGLVKVSVFAGDGWEGGEGEEPPAGYQEDDGGCPEDDEDEEEEEEEGVSGGSSGSPPRSPIPSSTDVEQDIAAANERLPLRETNSPSKMSRDSPRSESSLPPYEVPLLATVSPGRSPPTLDVLDFSTKRPASPPVSSQPAAMNLSNSNDDSPIDLTIRSKKMKLDPSPVSPSTDAYNRMSRPWAQYTTPVIRPISRGEIMTPPNDPVHMWNGKHGKLTYGSFPSPASDATKALEKMCELSKLQDEPRSVLAPSSGRHSAWQSHWLNKGADQTKDVLKCVWCKMSFPTLQAMSTHMAETKHGTAAAQSLQPPPPPPPPPVSTSSSHKNDLNMLIKETMPLPRKLVRGQDVWLGKGAEQTRQILKCMWCGQSFRSLQEMTTHMQQTQHYTNIISQEQIISWKSADENKSSSGGSNVSAASTSSPASSVNTSANHVSAVLTCKVCDQAFNSLKELSVHMVKNAHYKEHMMRSITEGSNRRRQTREKRKKSLPVRKLLELERAQHDVKNGDGGYPTAGAGFKAVNDTNHRLGRIICEKCGEKVDVASFMEHLRVCVTMTADQKNLLKTALMSQNSMSAAVTEPSREKRPKKEQDRSQAVADLSMNKPTVAAATTGSSSPSVLNAIEKLIEKSFDSRLRYGTSATGASIGESILKRLGIDESVDATKPIMDVQAMSLLRSYQSLGRHERSGSESSSMSPELAAMRSDSTTPDRKYETSDYQRMRSVTPKSTPERHSSPKSSSSSSGKGGHGGQEISGGVEVKTEPSGGPEEGSVAGEFEVKKEYVDEDDVVAKSPAERRARSRESAEGSVVDETNGSSRGPTPTNVKSPLSPTGSDKSSDNGKKTPVTSSSLGALSSMFESLTSAANSGSGGLSSSANGDGGGGKSGGGASSHPLAALQKLCDKTENHHHPHNHHHHHRPSSRSSSNASATNGGPAQSMSPPTSITGGTAPGAILAFSWACNDAVVTADSIMKCAFCDTPFISKGAYRHHLSKVHFVKEGITPEPIMLKPASSSSAAASSSCHQQSSSSSTAHSPSPSPSSSSQHKSSPNHNNNNSSSNNNNNNNNGSPSTSAGASVKSPEAKNGGGYDESPHSKFLKYTELAKQLSSKYV</sequence>
<feature type="region of interest" description="Disordered" evidence="13">
    <location>
        <begin position="404"/>
        <end position="430"/>
    </location>
</feature>
<dbReference type="Pfam" id="PF12756">
    <property type="entry name" value="zf-C2H2_2"/>
    <property type="match status" value="1"/>
</dbReference>
<keyword evidence="7" id="KW-0862">Zinc</keyword>
<feature type="region of interest" description="Disordered" evidence="13">
    <location>
        <begin position="1"/>
        <end position="154"/>
    </location>
</feature>
<evidence type="ECO:0000256" key="6">
    <source>
        <dbReference type="ARBA" id="ARBA00022771"/>
    </source>
</evidence>
<evidence type="ECO:0000256" key="4">
    <source>
        <dbReference type="ARBA" id="ARBA00022723"/>
    </source>
</evidence>
<feature type="compositionally biased region" description="Gly residues" evidence="13">
    <location>
        <begin position="744"/>
        <end position="753"/>
    </location>
</feature>
<comment type="caution">
    <text evidence="15">The sequence shown here is derived from an EMBL/GenBank/DDBJ whole genome shotgun (WGS) entry which is preliminary data.</text>
</comment>
<keyword evidence="5" id="KW-0677">Repeat</keyword>
<feature type="region of interest" description="Disordered" evidence="13">
    <location>
        <begin position="1005"/>
        <end position="1095"/>
    </location>
</feature>
<feature type="compositionally biased region" description="Low complexity" evidence="13">
    <location>
        <begin position="862"/>
        <end position="876"/>
    </location>
</feature>
<dbReference type="Gene3D" id="3.30.160.60">
    <property type="entry name" value="Classic Zinc Finger"/>
    <property type="match status" value="1"/>
</dbReference>
<dbReference type="SMART" id="SM00355">
    <property type="entry name" value="ZnF_C2H2"/>
    <property type="match status" value="4"/>
</dbReference>
<feature type="region of interest" description="Disordered" evidence="13">
    <location>
        <begin position="904"/>
        <end position="943"/>
    </location>
</feature>
<feature type="region of interest" description="Disordered" evidence="13">
    <location>
        <begin position="682"/>
        <end position="849"/>
    </location>
</feature>
<feature type="compositionally biased region" description="Basic and acidic residues" evidence="13">
    <location>
        <begin position="708"/>
        <end position="720"/>
    </location>
</feature>